<dbReference type="PANTHER" id="PTHR19879">
    <property type="entry name" value="TRANSCRIPTION INITIATION FACTOR TFIID"/>
    <property type="match status" value="1"/>
</dbReference>
<dbReference type="Pfam" id="PF00400">
    <property type="entry name" value="WD40"/>
    <property type="match status" value="3"/>
</dbReference>
<evidence type="ECO:0000313" key="1">
    <source>
        <dbReference type="EMBL" id="KIO02161.1"/>
    </source>
</evidence>
<dbReference type="STRING" id="870435.A0A0C3P3W6"/>
<protein>
    <submittedName>
        <fullName evidence="1">Uncharacterized protein</fullName>
    </submittedName>
</protein>
<accession>A0A0C3P3W6</accession>
<dbReference type="InterPro" id="IPR001680">
    <property type="entry name" value="WD40_rpt"/>
</dbReference>
<dbReference type="AlphaFoldDB" id="A0A0C3P3W6"/>
<dbReference type="InterPro" id="IPR015943">
    <property type="entry name" value="WD40/YVTN_repeat-like_dom_sf"/>
</dbReference>
<dbReference type="SMART" id="SM00320">
    <property type="entry name" value="WD40"/>
    <property type="match status" value="3"/>
</dbReference>
<dbReference type="InParanoid" id="A0A0C3P3W6"/>
<proteinExistence type="predicted"/>
<organism evidence="1 2">
    <name type="scientific">Pisolithus tinctorius Marx 270</name>
    <dbReference type="NCBI Taxonomy" id="870435"/>
    <lineage>
        <taxon>Eukaryota</taxon>
        <taxon>Fungi</taxon>
        <taxon>Dikarya</taxon>
        <taxon>Basidiomycota</taxon>
        <taxon>Agaricomycotina</taxon>
        <taxon>Agaricomycetes</taxon>
        <taxon>Agaricomycetidae</taxon>
        <taxon>Boletales</taxon>
        <taxon>Sclerodermatineae</taxon>
        <taxon>Pisolithaceae</taxon>
        <taxon>Pisolithus</taxon>
    </lineage>
</organism>
<reference evidence="2" key="2">
    <citation type="submission" date="2015-01" db="EMBL/GenBank/DDBJ databases">
        <title>Evolutionary Origins and Diversification of the Mycorrhizal Mutualists.</title>
        <authorList>
            <consortium name="DOE Joint Genome Institute"/>
            <consortium name="Mycorrhizal Genomics Consortium"/>
            <person name="Kohler A."/>
            <person name="Kuo A."/>
            <person name="Nagy L.G."/>
            <person name="Floudas D."/>
            <person name="Copeland A."/>
            <person name="Barry K.W."/>
            <person name="Cichocki N."/>
            <person name="Veneault-Fourrey C."/>
            <person name="LaButti K."/>
            <person name="Lindquist E.A."/>
            <person name="Lipzen A."/>
            <person name="Lundell T."/>
            <person name="Morin E."/>
            <person name="Murat C."/>
            <person name="Riley R."/>
            <person name="Ohm R."/>
            <person name="Sun H."/>
            <person name="Tunlid A."/>
            <person name="Henrissat B."/>
            <person name="Grigoriev I.V."/>
            <person name="Hibbett D.S."/>
            <person name="Martin F."/>
        </authorList>
    </citation>
    <scope>NUCLEOTIDE SEQUENCE [LARGE SCALE GENOMIC DNA]</scope>
    <source>
        <strain evidence="2">Marx 270</strain>
    </source>
</reference>
<dbReference type="EMBL" id="KN831983">
    <property type="protein sequence ID" value="KIO02161.1"/>
    <property type="molecule type" value="Genomic_DNA"/>
</dbReference>
<feature type="non-terminal residue" evidence="1">
    <location>
        <position position="1"/>
    </location>
</feature>
<dbReference type="PANTHER" id="PTHR19879:SF9">
    <property type="entry name" value="TRANSCRIPTION INITIATION FACTOR TFIID SUBUNIT 5"/>
    <property type="match status" value="1"/>
</dbReference>
<dbReference type="Proteomes" id="UP000054217">
    <property type="component" value="Unassembled WGS sequence"/>
</dbReference>
<reference evidence="1 2" key="1">
    <citation type="submission" date="2014-04" db="EMBL/GenBank/DDBJ databases">
        <authorList>
            <consortium name="DOE Joint Genome Institute"/>
            <person name="Kuo A."/>
            <person name="Kohler A."/>
            <person name="Costa M.D."/>
            <person name="Nagy L.G."/>
            <person name="Floudas D."/>
            <person name="Copeland A."/>
            <person name="Barry K.W."/>
            <person name="Cichocki N."/>
            <person name="Veneault-Fourrey C."/>
            <person name="LaButti K."/>
            <person name="Lindquist E.A."/>
            <person name="Lipzen A."/>
            <person name="Lundell T."/>
            <person name="Morin E."/>
            <person name="Murat C."/>
            <person name="Sun H."/>
            <person name="Tunlid A."/>
            <person name="Henrissat B."/>
            <person name="Grigoriev I.V."/>
            <person name="Hibbett D.S."/>
            <person name="Martin F."/>
            <person name="Nordberg H.P."/>
            <person name="Cantor M.N."/>
            <person name="Hua S.X."/>
        </authorList>
    </citation>
    <scope>NUCLEOTIDE SEQUENCE [LARGE SCALE GENOMIC DNA]</scope>
    <source>
        <strain evidence="1 2">Marx 270</strain>
    </source>
</reference>
<dbReference type="InterPro" id="IPR036322">
    <property type="entry name" value="WD40_repeat_dom_sf"/>
</dbReference>
<feature type="non-terminal residue" evidence="1">
    <location>
        <position position="207"/>
    </location>
</feature>
<gene>
    <name evidence="1" type="ORF">M404DRAFT_44288</name>
</gene>
<name>A0A0C3P3W6_PISTI</name>
<keyword evidence="2" id="KW-1185">Reference proteome</keyword>
<dbReference type="OrthoDB" id="2687506at2759"/>
<evidence type="ECO:0000313" key="2">
    <source>
        <dbReference type="Proteomes" id="UP000054217"/>
    </source>
</evidence>
<sequence length="207" mass="22567">WRIEDGQRQGPTMKVRGWVVSVVVSQDGRWIATGDNAKKAILWNAATHEKVREFTEYSYSVLGVDISSDGTKLATADYRNIQIFSIPSGDRLLPRLSHDWVTAVKFSPDGTRFATVSTTQGVRVYRTDDGNILFDSGESGSVSSCVTTPLAWSSDGQQLLVANKGKIICPSVSLWDCMSHKQIGSIIIAHTATVQCVALSPSGRYLA</sequence>
<dbReference type="Gene3D" id="2.130.10.10">
    <property type="entry name" value="YVTN repeat-like/Quinoprotein amine dehydrogenase"/>
    <property type="match status" value="2"/>
</dbReference>
<dbReference type="SUPFAM" id="SSF50978">
    <property type="entry name" value="WD40 repeat-like"/>
    <property type="match status" value="1"/>
</dbReference>
<dbReference type="HOGENOM" id="CLU_000288_57_18_1"/>